<protein>
    <recommendedName>
        <fullName evidence="2">threonine--tRNA ligase</fullName>
        <ecNumber evidence="2">6.1.1.3</ecNumber>
    </recommendedName>
    <alternativeName>
        <fullName evidence="9">Threonyl-tRNA synthetase</fullName>
    </alternativeName>
</protein>
<dbReference type="SUPFAM" id="SSF55681">
    <property type="entry name" value="Class II aaRS and biotin synthetases"/>
    <property type="match status" value="1"/>
</dbReference>
<keyword evidence="8" id="KW-0030">Aminoacyl-tRNA synthetase</keyword>
<dbReference type="InterPro" id="IPR004095">
    <property type="entry name" value="TGS"/>
</dbReference>
<dbReference type="Pfam" id="PF02824">
    <property type="entry name" value="TGS"/>
    <property type="match status" value="1"/>
</dbReference>
<evidence type="ECO:0000313" key="13">
    <source>
        <dbReference type="EMBL" id="KAJ1959707.1"/>
    </source>
</evidence>
<dbReference type="InterPro" id="IPR045864">
    <property type="entry name" value="aa-tRNA-synth_II/BPL/LPL"/>
</dbReference>
<feature type="region of interest" description="Disordered" evidence="11">
    <location>
        <begin position="783"/>
        <end position="804"/>
    </location>
</feature>
<gene>
    <name evidence="13" type="ORF">IWQ62_004507</name>
</gene>
<dbReference type="EMBL" id="JANBPY010001518">
    <property type="protein sequence ID" value="KAJ1959707.1"/>
    <property type="molecule type" value="Genomic_DNA"/>
</dbReference>
<dbReference type="GO" id="GO:0005739">
    <property type="term" value="C:mitochondrion"/>
    <property type="evidence" value="ECO:0007669"/>
    <property type="project" value="TreeGrafter"/>
</dbReference>
<evidence type="ECO:0000256" key="9">
    <source>
        <dbReference type="ARBA" id="ARBA00031900"/>
    </source>
</evidence>
<dbReference type="Pfam" id="PF07973">
    <property type="entry name" value="tRNA_SAD"/>
    <property type="match status" value="1"/>
</dbReference>
<dbReference type="Gene3D" id="3.30.980.10">
    <property type="entry name" value="Threonyl-trna Synthetase, Chain A, domain 2"/>
    <property type="match status" value="1"/>
</dbReference>
<dbReference type="AlphaFoldDB" id="A0A9W8E0K9"/>
<dbReference type="GO" id="GO:0005524">
    <property type="term" value="F:ATP binding"/>
    <property type="evidence" value="ECO:0007669"/>
    <property type="project" value="UniProtKB-KW"/>
</dbReference>
<dbReference type="PRINTS" id="PR01047">
    <property type="entry name" value="TRNASYNTHTHR"/>
</dbReference>
<sequence>MGQRLLMGSKAHGPWSRHVRLRGLTMGLLRTRSLSTAILDKRLELWQVEWDRRQSLHNPRNSTTVEAHSEPTGVFQCGDHTVPGEVRSTTPLDIARNISKSFSKRAMLARWNGSWWDLTRPLPDQGQVEFFGWDGPLVPPETGSLGKGDQRSRLSVNPAELTDARSVFWHSSAHLLGAAIERLYGDRILLCNGPSIPEKGFYYDFYLCRESTTLPSLLPEYVSQDYLLRSPEAEEQSKYTTEPSCIPQVNLTDLLEEGRGYTFLPETDKEQIQSIVSKLARENHPFQRMDLTHHQARQLFAYNPFKLHYISRIPDSETLTVYRCGHFIDLCSGPHLPTTGMIQAHQITKFASAHWLAAMETPLASHSAGSSGVETVVQRPFLNRVYGITFPTSKQLKEWERAQAEAARRDHRVIGKDQKLFTFDTELSPGSVFFLPHGTRIVQRLLTMLRDLYREFGFTEVMTPLIYKQSLWETSGHWQNYADDMFLVTDRQQLETATYSSHPDHPDGVDSAGLLSPEYQSGCCTQHNISHGEELFGLKPMNCPGHCLLFAEHPRSYKELPMRLADFSPLHRNEARGALSGLTRVRKFHQDDGHIFCAPEDIGQEISHCLTMLHRVYGLLGFSNYELTLSTRPEDKFIGSLDEWTRAEQALEEALNSTGQHWQVKPGDGAFYGPKIDVMVRDALGRSHQTATIQLDFQLPQRFHLRYQNETSTYDTPVIIHRAILGSVERMLAILIEHYAGKWPFWLSPRQAMVIPVGGTKFLPYAQQVQRWLANPASYSESVDSSSVGDSHSGNVHHHLSETEAGTPKSLAGFRAYPGEFYYVDMDDQTKSLNKMIREAQLSRYNFILVVGEKEAHTRTVNVRMRDGTMLGTKSIPEVLAQFRNLQCSYQ</sequence>
<keyword evidence="7" id="KW-0648">Protein biosynthesis</keyword>
<dbReference type="InterPro" id="IPR012947">
    <property type="entry name" value="tRNA_SAD"/>
</dbReference>
<evidence type="ECO:0000256" key="1">
    <source>
        <dbReference type="ARBA" id="ARBA00008226"/>
    </source>
</evidence>
<evidence type="ECO:0000256" key="8">
    <source>
        <dbReference type="ARBA" id="ARBA00023146"/>
    </source>
</evidence>
<evidence type="ECO:0000256" key="11">
    <source>
        <dbReference type="SAM" id="MobiDB-lite"/>
    </source>
</evidence>
<dbReference type="Pfam" id="PF00587">
    <property type="entry name" value="tRNA-synt_2b"/>
    <property type="match status" value="1"/>
</dbReference>
<dbReference type="InterPro" id="IPR036621">
    <property type="entry name" value="Anticodon-bd_dom_sf"/>
</dbReference>
<dbReference type="SMART" id="SM00863">
    <property type="entry name" value="tRNA_SAD"/>
    <property type="match status" value="1"/>
</dbReference>
<comment type="caution">
    <text evidence="13">The sequence shown here is derived from an EMBL/GenBank/DDBJ whole genome shotgun (WGS) entry which is preliminary data.</text>
</comment>
<dbReference type="Gene3D" id="3.10.20.30">
    <property type="match status" value="1"/>
</dbReference>
<dbReference type="EC" id="6.1.1.3" evidence="2"/>
<dbReference type="HAMAP" id="MF_00184">
    <property type="entry name" value="Thr_tRNA_synth"/>
    <property type="match status" value="1"/>
</dbReference>
<dbReference type="InterPro" id="IPR006195">
    <property type="entry name" value="aa-tRNA-synth_II"/>
</dbReference>
<feature type="domain" description="Aminoacyl-transfer RNA synthetases class-II family profile" evidence="12">
    <location>
        <begin position="430"/>
        <end position="744"/>
    </location>
</feature>
<evidence type="ECO:0000313" key="14">
    <source>
        <dbReference type="Proteomes" id="UP001150925"/>
    </source>
</evidence>
<dbReference type="InterPro" id="IPR018163">
    <property type="entry name" value="Thr/Ala-tRNA-synth_IIc_edit"/>
</dbReference>
<organism evidence="13 14">
    <name type="scientific">Dispira parvispora</name>
    <dbReference type="NCBI Taxonomy" id="1520584"/>
    <lineage>
        <taxon>Eukaryota</taxon>
        <taxon>Fungi</taxon>
        <taxon>Fungi incertae sedis</taxon>
        <taxon>Zoopagomycota</taxon>
        <taxon>Kickxellomycotina</taxon>
        <taxon>Dimargaritomycetes</taxon>
        <taxon>Dimargaritales</taxon>
        <taxon>Dimargaritaceae</taxon>
        <taxon>Dispira</taxon>
    </lineage>
</organism>
<dbReference type="InterPro" id="IPR004154">
    <property type="entry name" value="Anticodon-bd"/>
</dbReference>
<evidence type="ECO:0000256" key="6">
    <source>
        <dbReference type="ARBA" id="ARBA00022840"/>
    </source>
</evidence>
<proteinExistence type="inferred from homology"/>
<evidence type="ECO:0000256" key="7">
    <source>
        <dbReference type="ARBA" id="ARBA00022917"/>
    </source>
</evidence>
<dbReference type="GO" id="GO:0004829">
    <property type="term" value="F:threonine-tRNA ligase activity"/>
    <property type="evidence" value="ECO:0007669"/>
    <property type="project" value="UniProtKB-EC"/>
</dbReference>
<keyword evidence="4" id="KW-0436">Ligase</keyword>
<feature type="compositionally biased region" description="Low complexity" evidence="11">
    <location>
        <begin position="783"/>
        <end position="794"/>
    </location>
</feature>
<dbReference type="PANTHER" id="PTHR11451">
    <property type="entry name" value="THREONINE-TRNA LIGASE"/>
    <property type="match status" value="1"/>
</dbReference>
<dbReference type="SUPFAM" id="SSF55186">
    <property type="entry name" value="ThrRS/AlaRS common domain"/>
    <property type="match status" value="2"/>
</dbReference>
<name>A0A9W8E0K9_9FUNG</name>
<keyword evidence="5" id="KW-0547">Nucleotide-binding</keyword>
<dbReference type="GO" id="GO:0006435">
    <property type="term" value="P:threonyl-tRNA aminoacylation"/>
    <property type="evidence" value="ECO:0007669"/>
    <property type="project" value="InterPro"/>
</dbReference>
<dbReference type="CDD" id="cd00771">
    <property type="entry name" value="ThrRS_core"/>
    <property type="match status" value="1"/>
</dbReference>
<evidence type="ECO:0000256" key="4">
    <source>
        <dbReference type="ARBA" id="ARBA00022598"/>
    </source>
</evidence>
<dbReference type="Gene3D" id="3.30.930.10">
    <property type="entry name" value="Bira Bifunctional Protein, Domain 2"/>
    <property type="match status" value="1"/>
</dbReference>
<dbReference type="Proteomes" id="UP001150925">
    <property type="component" value="Unassembled WGS sequence"/>
</dbReference>
<dbReference type="Gene3D" id="3.40.50.800">
    <property type="entry name" value="Anticodon-binding domain"/>
    <property type="match status" value="1"/>
</dbReference>
<dbReference type="PANTHER" id="PTHR11451:SF44">
    <property type="entry name" value="THREONINE--TRNA LIGASE, CHLOROPLASTIC_MITOCHONDRIAL 2"/>
    <property type="match status" value="1"/>
</dbReference>
<reference evidence="13" key="1">
    <citation type="submission" date="2022-07" db="EMBL/GenBank/DDBJ databases">
        <title>Phylogenomic reconstructions and comparative analyses of Kickxellomycotina fungi.</title>
        <authorList>
            <person name="Reynolds N.K."/>
            <person name="Stajich J.E."/>
            <person name="Barry K."/>
            <person name="Grigoriev I.V."/>
            <person name="Crous P."/>
            <person name="Smith M.E."/>
        </authorList>
    </citation>
    <scope>NUCLEOTIDE SEQUENCE</scope>
    <source>
        <strain evidence="13">RSA 1196</strain>
    </source>
</reference>
<dbReference type="InterPro" id="IPR012676">
    <property type="entry name" value="TGS-like"/>
</dbReference>
<comment type="similarity">
    <text evidence="1">Belongs to the class-II aminoacyl-tRNA synthetase family.</text>
</comment>
<dbReference type="InterPro" id="IPR012675">
    <property type="entry name" value="Beta-grasp_dom_sf"/>
</dbReference>
<evidence type="ECO:0000256" key="10">
    <source>
        <dbReference type="ARBA" id="ARBA00049515"/>
    </source>
</evidence>
<dbReference type="OrthoDB" id="5423599at2759"/>
<evidence type="ECO:0000256" key="2">
    <source>
        <dbReference type="ARBA" id="ARBA00013163"/>
    </source>
</evidence>
<evidence type="ECO:0000259" key="12">
    <source>
        <dbReference type="PROSITE" id="PS50862"/>
    </source>
</evidence>
<dbReference type="InterPro" id="IPR002314">
    <property type="entry name" value="aa-tRNA-synt_IIb"/>
</dbReference>
<evidence type="ECO:0000256" key="5">
    <source>
        <dbReference type="ARBA" id="ARBA00022741"/>
    </source>
</evidence>
<dbReference type="InterPro" id="IPR002320">
    <property type="entry name" value="Thr-tRNA-ligase_IIa"/>
</dbReference>
<dbReference type="SUPFAM" id="SSF52954">
    <property type="entry name" value="Class II aaRS ABD-related"/>
    <property type="match status" value="2"/>
</dbReference>
<dbReference type="Pfam" id="PF03129">
    <property type="entry name" value="HGTP_anticodon"/>
    <property type="match status" value="1"/>
</dbReference>
<dbReference type="CDD" id="cd01667">
    <property type="entry name" value="TGS_ThrRS"/>
    <property type="match status" value="1"/>
</dbReference>
<accession>A0A9W8E0K9</accession>
<keyword evidence="14" id="KW-1185">Reference proteome</keyword>
<keyword evidence="6" id="KW-0067">ATP-binding</keyword>
<dbReference type="SUPFAM" id="SSF81271">
    <property type="entry name" value="TGS-like"/>
    <property type="match status" value="1"/>
</dbReference>
<keyword evidence="3" id="KW-0963">Cytoplasm</keyword>
<comment type="catalytic activity">
    <reaction evidence="10">
        <text>tRNA(Thr) + L-threonine + ATP = L-threonyl-tRNA(Thr) + AMP + diphosphate + H(+)</text>
        <dbReference type="Rhea" id="RHEA:24624"/>
        <dbReference type="Rhea" id="RHEA-COMP:9670"/>
        <dbReference type="Rhea" id="RHEA-COMP:9704"/>
        <dbReference type="ChEBI" id="CHEBI:15378"/>
        <dbReference type="ChEBI" id="CHEBI:30616"/>
        <dbReference type="ChEBI" id="CHEBI:33019"/>
        <dbReference type="ChEBI" id="CHEBI:57926"/>
        <dbReference type="ChEBI" id="CHEBI:78442"/>
        <dbReference type="ChEBI" id="CHEBI:78534"/>
        <dbReference type="ChEBI" id="CHEBI:456215"/>
        <dbReference type="EC" id="6.1.1.3"/>
    </reaction>
</comment>
<dbReference type="InterPro" id="IPR033728">
    <property type="entry name" value="ThrRS_core"/>
</dbReference>
<dbReference type="PROSITE" id="PS50862">
    <property type="entry name" value="AA_TRNA_LIGASE_II"/>
    <property type="match status" value="1"/>
</dbReference>
<evidence type="ECO:0000256" key="3">
    <source>
        <dbReference type="ARBA" id="ARBA00022490"/>
    </source>
</evidence>